<accession>A0ABS2ENL5</accession>
<dbReference type="Pfam" id="PF00083">
    <property type="entry name" value="Sugar_tr"/>
    <property type="match status" value="1"/>
</dbReference>
<feature type="transmembrane region" description="Helical" evidence="6">
    <location>
        <begin position="98"/>
        <end position="115"/>
    </location>
</feature>
<feature type="transmembrane region" description="Helical" evidence="6">
    <location>
        <begin position="348"/>
        <end position="370"/>
    </location>
</feature>
<feature type="transmembrane region" description="Helical" evidence="6">
    <location>
        <begin position="182"/>
        <end position="201"/>
    </location>
</feature>
<evidence type="ECO:0000259" key="7">
    <source>
        <dbReference type="PROSITE" id="PS50850"/>
    </source>
</evidence>
<keyword evidence="4 6" id="KW-1133">Transmembrane helix</keyword>
<name>A0ABS2ENL5_9LACO</name>
<evidence type="ECO:0000256" key="2">
    <source>
        <dbReference type="ARBA" id="ARBA00022448"/>
    </source>
</evidence>
<gene>
    <name evidence="8" type="ORF">H5993_04405</name>
</gene>
<keyword evidence="5 6" id="KW-0472">Membrane</keyword>
<keyword evidence="3 6" id="KW-0812">Transmembrane</keyword>
<dbReference type="PROSITE" id="PS50850">
    <property type="entry name" value="MFS"/>
    <property type="match status" value="1"/>
</dbReference>
<sequence>MKTNKGDGNIEVVKRELKNFKKAPFLKLHALIYIAIVLGQFVCGYTLGIAGTAFGSAQIQLGFSNTWLGLLGAGALIGLAGSALMGKIADQFGRKQMLMANMYVFTILSILQFFFNSPVVLFGLRIGLGLMMAIDYTVGNALLIEWLPKEEGPQKQSNLLLYWSLGFALSFLIGNVNIDWHWLLASSAIGSLLTAVFRSIIKIPASPAWLASHGKPKRAQKIVQRRLGPKWGLPKKWFHVKPAQEVSIKMLFSKQYWRNTVVGSAFYATQAFAFFGVSIFLPVLLKSMGVTNAFLSGSLYNLALVGGCVIGLLVFNHVGRRPFLLVTFGISSLCLFVMALSSHLAGNLLLVIFTVFAVTLSASLLLDYTYTTELFDVKVRATGVGFVIMMSRVGAAAGTFVLPVVISVAGPAITMMLCGGVLLLGAGICFFLAPETNRQTVAVRTTN</sequence>
<dbReference type="Gene3D" id="1.20.1250.20">
    <property type="entry name" value="MFS general substrate transporter like domains"/>
    <property type="match status" value="1"/>
</dbReference>
<feature type="transmembrane region" description="Helical" evidence="6">
    <location>
        <begin position="412"/>
        <end position="433"/>
    </location>
</feature>
<proteinExistence type="predicted"/>
<dbReference type="EMBL" id="JACJJQ010000015">
    <property type="protein sequence ID" value="MBM6754003.1"/>
    <property type="molecule type" value="Genomic_DNA"/>
</dbReference>
<keyword evidence="2" id="KW-0813">Transport</keyword>
<evidence type="ECO:0000256" key="5">
    <source>
        <dbReference type="ARBA" id="ARBA00023136"/>
    </source>
</evidence>
<evidence type="ECO:0000313" key="9">
    <source>
        <dbReference type="Proteomes" id="UP000776629"/>
    </source>
</evidence>
<comment type="subcellular location">
    <subcellularLocation>
        <location evidence="1">Cell membrane</location>
        <topology evidence="1">Multi-pass membrane protein</topology>
    </subcellularLocation>
</comment>
<dbReference type="PROSITE" id="PS00216">
    <property type="entry name" value="SUGAR_TRANSPORT_1"/>
    <property type="match status" value="1"/>
</dbReference>
<feature type="transmembrane region" description="Helical" evidence="6">
    <location>
        <begin position="159"/>
        <end position="176"/>
    </location>
</feature>
<evidence type="ECO:0000313" key="8">
    <source>
        <dbReference type="EMBL" id="MBM6754003.1"/>
    </source>
</evidence>
<evidence type="ECO:0000256" key="4">
    <source>
        <dbReference type="ARBA" id="ARBA00022989"/>
    </source>
</evidence>
<feature type="transmembrane region" description="Helical" evidence="6">
    <location>
        <begin position="30"/>
        <end position="54"/>
    </location>
</feature>
<comment type="caution">
    <text evidence="8">The sequence shown here is derived from an EMBL/GenBank/DDBJ whole genome shotgun (WGS) entry which is preliminary data.</text>
</comment>
<feature type="transmembrane region" description="Helical" evidence="6">
    <location>
        <begin position="260"/>
        <end position="281"/>
    </location>
</feature>
<protein>
    <submittedName>
        <fullName evidence="8">MFS transporter</fullName>
    </submittedName>
</protein>
<dbReference type="InterPro" id="IPR005828">
    <property type="entry name" value="MFS_sugar_transport-like"/>
</dbReference>
<feature type="transmembrane region" description="Helical" evidence="6">
    <location>
        <begin position="322"/>
        <end position="342"/>
    </location>
</feature>
<dbReference type="SUPFAM" id="SSF103473">
    <property type="entry name" value="MFS general substrate transporter"/>
    <property type="match status" value="1"/>
</dbReference>
<dbReference type="InterPro" id="IPR005829">
    <property type="entry name" value="Sugar_transporter_CS"/>
</dbReference>
<dbReference type="InterPro" id="IPR020846">
    <property type="entry name" value="MFS_dom"/>
</dbReference>
<dbReference type="RefSeq" id="WP_204776382.1">
    <property type="nucleotide sequence ID" value="NZ_JACJJQ010000015.1"/>
</dbReference>
<organism evidence="8 9">
    <name type="scientific">Limosilactobacillus alvi</name>
    <dbReference type="NCBI Taxonomy" id="990412"/>
    <lineage>
        <taxon>Bacteria</taxon>
        <taxon>Bacillati</taxon>
        <taxon>Bacillota</taxon>
        <taxon>Bacilli</taxon>
        <taxon>Lactobacillales</taxon>
        <taxon>Lactobacillaceae</taxon>
        <taxon>Limosilactobacillus</taxon>
    </lineage>
</organism>
<feature type="transmembrane region" description="Helical" evidence="6">
    <location>
        <begin position="66"/>
        <end position="86"/>
    </location>
</feature>
<feature type="domain" description="Major facilitator superfamily (MFS) profile" evidence="7">
    <location>
        <begin position="32"/>
        <end position="437"/>
    </location>
</feature>
<dbReference type="PANTHER" id="PTHR23511:SF34">
    <property type="entry name" value="SYNAPTIC VESICLE GLYCOPROTEIN 2"/>
    <property type="match status" value="1"/>
</dbReference>
<reference evidence="8 9" key="1">
    <citation type="journal article" date="2021" name="Sci. Rep.">
        <title>The distribution of antibiotic resistance genes in chicken gut microbiota commensals.</title>
        <authorList>
            <person name="Juricova H."/>
            <person name="Matiasovicova J."/>
            <person name="Kubasova T."/>
            <person name="Cejkova D."/>
            <person name="Rychlik I."/>
        </authorList>
    </citation>
    <scope>NUCLEOTIDE SEQUENCE [LARGE SCALE GENOMIC DNA]</scope>
    <source>
        <strain evidence="8 9">An810</strain>
    </source>
</reference>
<feature type="transmembrane region" description="Helical" evidence="6">
    <location>
        <begin position="382"/>
        <end position="406"/>
    </location>
</feature>
<evidence type="ECO:0000256" key="1">
    <source>
        <dbReference type="ARBA" id="ARBA00004651"/>
    </source>
</evidence>
<dbReference type="InterPro" id="IPR036259">
    <property type="entry name" value="MFS_trans_sf"/>
</dbReference>
<evidence type="ECO:0000256" key="6">
    <source>
        <dbReference type="SAM" id="Phobius"/>
    </source>
</evidence>
<dbReference type="CDD" id="cd17316">
    <property type="entry name" value="MFS_SV2_like"/>
    <property type="match status" value="1"/>
</dbReference>
<feature type="transmembrane region" description="Helical" evidence="6">
    <location>
        <begin position="293"/>
        <end position="315"/>
    </location>
</feature>
<keyword evidence="9" id="KW-1185">Reference proteome</keyword>
<feature type="transmembrane region" description="Helical" evidence="6">
    <location>
        <begin position="121"/>
        <end position="147"/>
    </location>
</feature>
<evidence type="ECO:0000256" key="3">
    <source>
        <dbReference type="ARBA" id="ARBA00022692"/>
    </source>
</evidence>
<dbReference type="PANTHER" id="PTHR23511">
    <property type="entry name" value="SYNAPTIC VESICLE GLYCOPROTEIN 2"/>
    <property type="match status" value="1"/>
</dbReference>
<dbReference type="Proteomes" id="UP000776629">
    <property type="component" value="Unassembled WGS sequence"/>
</dbReference>